<dbReference type="PANTHER" id="PTHR31459">
    <property type="match status" value="1"/>
</dbReference>
<dbReference type="InterPro" id="IPR045043">
    <property type="entry name" value="Lea14-like"/>
</dbReference>
<gene>
    <name evidence="4" type="ORF">H8B15_03045</name>
</gene>
<dbReference type="InterPro" id="IPR013990">
    <property type="entry name" value="WHy-dom"/>
</dbReference>
<dbReference type="RefSeq" id="WP_187318189.1">
    <property type="nucleotide sequence ID" value="NZ_JACSCY010000002.1"/>
</dbReference>
<keyword evidence="2" id="KW-1133">Transmembrane helix</keyword>
<dbReference type="PANTHER" id="PTHR31459:SF2">
    <property type="entry name" value="OS03G0843300 PROTEIN"/>
    <property type="match status" value="1"/>
</dbReference>
<organism evidence="4 5">
    <name type="scientific">Hymenobacter citatus</name>
    <dbReference type="NCBI Taxonomy" id="2763506"/>
    <lineage>
        <taxon>Bacteria</taxon>
        <taxon>Pseudomonadati</taxon>
        <taxon>Bacteroidota</taxon>
        <taxon>Cytophagia</taxon>
        <taxon>Cytophagales</taxon>
        <taxon>Hymenobacteraceae</taxon>
        <taxon>Hymenobacter</taxon>
    </lineage>
</organism>
<dbReference type="Proteomes" id="UP000622017">
    <property type="component" value="Unassembled WGS sequence"/>
</dbReference>
<evidence type="ECO:0000259" key="3">
    <source>
        <dbReference type="SMART" id="SM00769"/>
    </source>
</evidence>
<evidence type="ECO:0000256" key="1">
    <source>
        <dbReference type="ARBA" id="ARBA00005960"/>
    </source>
</evidence>
<dbReference type="SMART" id="SM00769">
    <property type="entry name" value="WHy"/>
    <property type="match status" value="1"/>
</dbReference>
<evidence type="ECO:0000313" key="5">
    <source>
        <dbReference type="Proteomes" id="UP000622017"/>
    </source>
</evidence>
<dbReference type="InterPro" id="IPR004864">
    <property type="entry name" value="LEA_2"/>
</dbReference>
<dbReference type="Pfam" id="PF03168">
    <property type="entry name" value="LEA_2"/>
    <property type="match status" value="2"/>
</dbReference>
<evidence type="ECO:0000256" key="2">
    <source>
        <dbReference type="SAM" id="Phobius"/>
    </source>
</evidence>
<keyword evidence="2" id="KW-0812">Transmembrane</keyword>
<dbReference type="EMBL" id="JACSCY010000002">
    <property type="protein sequence ID" value="MBC6609882.1"/>
    <property type="molecule type" value="Genomic_DNA"/>
</dbReference>
<dbReference type="SUPFAM" id="SSF117070">
    <property type="entry name" value="LEA14-like"/>
    <property type="match status" value="2"/>
</dbReference>
<feature type="transmembrane region" description="Helical" evidence="2">
    <location>
        <begin position="12"/>
        <end position="33"/>
    </location>
</feature>
<comment type="caution">
    <text evidence="4">The sequence shown here is derived from an EMBL/GenBank/DDBJ whole genome shotgun (WGS) entry which is preliminary data.</text>
</comment>
<sequence>MATASSARRHPVRTGFLVLIGVLLVGGGVAYFATDKGKDLLPTLEQPTLNISNVSREKIEGQMVVRLRNHAPLTLRIDSLRYVTRVDGKQLAQGHKSQPLVVQKNAANRLALPLVLNLPELTRKAKEAQRDCVTVHMHTVLYADLPGVGPQELPVDVRKRVYIPKLPKIEVADVDVTKLGLKNGEAVVHLRVTNYESIPFTVKQVNYRFQIEDDLDVKGQETRNVTFRKKGTELMPIHVRFDTKSMPKVLFKSLFKAKKTDYKLTGTATVAAGEASARDATMRFNSTGTVKDLKELTKADKEK</sequence>
<comment type="similarity">
    <text evidence="1">Belongs to the LEA type 2 family.</text>
</comment>
<keyword evidence="5" id="KW-1185">Reference proteome</keyword>
<name>A0ABR7MGY4_9BACT</name>
<keyword evidence="2" id="KW-0472">Membrane</keyword>
<evidence type="ECO:0000313" key="4">
    <source>
        <dbReference type="EMBL" id="MBC6609882.1"/>
    </source>
</evidence>
<reference evidence="4 5" key="1">
    <citation type="submission" date="2020-08" db="EMBL/GenBank/DDBJ databases">
        <title>Hymenobacter sp.</title>
        <authorList>
            <person name="Kim M.K."/>
        </authorList>
    </citation>
    <scope>NUCLEOTIDE SEQUENCE [LARGE SCALE GENOMIC DNA]</scope>
    <source>
        <strain evidence="4 5">BT507</strain>
    </source>
</reference>
<feature type="domain" description="Water stress and hypersensitive response" evidence="3">
    <location>
        <begin position="169"/>
        <end position="289"/>
    </location>
</feature>
<accession>A0ABR7MGY4</accession>
<protein>
    <recommendedName>
        <fullName evidence="3">Water stress and hypersensitive response domain-containing protein</fullName>
    </recommendedName>
</protein>
<proteinExistence type="inferred from homology"/>
<dbReference type="Gene3D" id="2.60.40.1820">
    <property type="match status" value="2"/>
</dbReference>